<organism evidence="9 10">
    <name type="scientific">Undibacterium nitidum</name>
    <dbReference type="NCBI Taxonomy" id="2762298"/>
    <lineage>
        <taxon>Bacteria</taxon>
        <taxon>Pseudomonadati</taxon>
        <taxon>Pseudomonadota</taxon>
        <taxon>Betaproteobacteria</taxon>
        <taxon>Burkholderiales</taxon>
        <taxon>Oxalobacteraceae</taxon>
        <taxon>Undibacterium</taxon>
    </lineage>
</organism>
<comment type="function">
    <text evidence="2">Exopeptidase that catalyzes the hydrolytic cleavage of multi-L-arginyl-poly-L-aspartic acid (cyanophycin; a water-insoluble reserve polymer) into aspartate-arginine dipeptides.</text>
</comment>
<dbReference type="GO" id="GO:0008241">
    <property type="term" value="F:peptidyl-dipeptidase activity"/>
    <property type="evidence" value="ECO:0007669"/>
    <property type="project" value="UniProtKB-EC"/>
</dbReference>
<dbReference type="GO" id="GO:0006508">
    <property type="term" value="P:proteolysis"/>
    <property type="evidence" value="ECO:0007669"/>
    <property type="project" value="UniProtKB-KW"/>
</dbReference>
<comment type="caution">
    <text evidence="9">The sequence shown here is derived from an EMBL/GenBank/DDBJ whole genome shotgun (WGS) entry which is preliminary data.</text>
</comment>
<evidence type="ECO:0000256" key="2">
    <source>
        <dbReference type="ARBA" id="ARBA00002039"/>
    </source>
</evidence>
<evidence type="ECO:0000313" key="9">
    <source>
        <dbReference type="EMBL" id="MBC3882270.1"/>
    </source>
</evidence>
<dbReference type="GO" id="GO:0008236">
    <property type="term" value="F:serine-type peptidase activity"/>
    <property type="evidence" value="ECO:0007669"/>
    <property type="project" value="UniProtKB-KW"/>
</dbReference>
<dbReference type="EMBL" id="JACOFZ010000004">
    <property type="protein sequence ID" value="MBC3882270.1"/>
    <property type="molecule type" value="Genomic_DNA"/>
</dbReference>
<dbReference type="PANTHER" id="PTHR36175">
    <property type="entry name" value="CYANOPHYCINASE"/>
    <property type="match status" value="1"/>
</dbReference>
<evidence type="ECO:0000256" key="7">
    <source>
        <dbReference type="ARBA" id="ARBA00022801"/>
    </source>
</evidence>
<dbReference type="AlphaFoldDB" id="A0A923KLW1"/>
<dbReference type="Pfam" id="PF03575">
    <property type="entry name" value="Peptidase_S51"/>
    <property type="match status" value="1"/>
</dbReference>
<gene>
    <name evidence="9" type="ORF">H8K36_12830</name>
</gene>
<keyword evidence="7 9" id="KW-0378">Hydrolase</keyword>
<sequence>MSSSSQFRVSVGLPMLAGFPHMFSSLIICLLMLGVSMNARAETGMQVKGSLAIIGGALRYDNSVVWQRIVQEAGGQGAKIAIIPAASANPDRTGQNLVKILKQYGADAYLLPLSIKYLDKDGKPTYTKVNRDTQWLDQLKNTSAVYFSGGDQSRITKVLFDEDGTRTPLLEAIWDLYRRGGLIAGTSAGAAIMSETMFSNAKSVLHTLQNEIHVGREIDQGLGFIGPHIFVDQHLIIRGRFARMLPVMQSQQIPLGLGVDENTAMFIFQQRNLEVVGYKGVIVLDLNQQQKKSTKTGFQLQNARISYLSHGDKLDLITKAITPSADKELIKTTQSEEADQQPRMYSDILANTAVVELISNLIESPARSLKGLAFDARSNSNSLGFEFHFQKTPESLGYYSSQSGMDNFTVSGIRLDVRPIKMKKPLYQEVK</sequence>
<comment type="similarity">
    <text evidence="3">Belongs to the peptidase S51 family.</text>
</comment>
<dbReference type="CDD" id="cd03145">
    <property type="entry name" value="GAT1_cyanophycinase"/>
    <property type="match status" value="1"/>
</dbReference>
<keyword evidence="9" id="KW-0121">Carboxypeptidase</keyword>
<dbReference type="InterPro" id="IPR029062">
    <property type="entry name" value="Class_I_gatase-like"/>
</dbReference>
<dbReference type="NCBIfam" id="TIGR02069">
    <property type="entry name" value="cyanophycinase"/>
    <property type="match status" value="1"/>
</dbReference>
<dbReference type="InterPro" id="IPR005320">
    <property type="entry name" value="Peptidase_S51"/>
</dbReference>
<keyword evidence="6" id="KW-0645">Protease</keyword>
<accession>A0A923KLW1</accession>
<dbReference type="SUPFAM" id="SSF52317">
    <property type="entry name" value="Class I glutamine amidotransferase-like"/>
    <property type="match status" value="1"/>
</dbReference>
<dbReference type="InterPro" id="IPR011811">
    <property type="entry name" value="Peptidase_S51_cyanophycinase"/>
</dbReference>
<keyword evidence="10" id="KW-1185">Reference proteome</keyword>
<evidence type="ECO:0000313" key="10">
    <source>
        <dbReference type="Proteomes" id="UP000627446"/>
    </source>
</evidence>
<dbReference type="PANTHER" id="PTHR36175:SF1">
    <property type="entry name" value="CYANOPHYCINASE"/>
    <property type="match status" value="1"/>
</dbReference>
<evidence type="ECO:0000256" key="5">
    <source>
        <dbReference type="ARBA" id="ARBA00015719"/>
    </source>
</evidence>
<dbReference type="Gene3D" id="3.40.50.880">
    <property type="match status" value="1"/>
</dbReference>
<proteinExistence type="inferred from homology"/>
<evidence type="ECO:0000256" key="8">
    <source>
        <dbReference type="ARBA" id="ARBA00022825"/>
    </source>
</evidence>
<evidence type="ECO:0000256" key="4">
    <source>
        <dbReference type="ARBA" id="ARBA00013115"/>
    </source>
</evidence>
<evidence type="ECO:0000256" key="3">
    <source>
        <dbReference type="ARBA" id="ARBA00006534"/>
    </source>
</evidence>
<dbReference type="EC" id="3.4.15.6" evidence="4"/>
<comment type="catalytic activity">
    <reaction evidence="1">
        <text>[L-4-(L-arginin-2-N-yl)aspartate](n) + H2O = [L-4-(L-arginin-2-N-yl)aspartate](n-1) + L-4-(L-arginin-2-N-yl)aspartate</text>
        <dbReference type="Rhea" id="RHEA:12845"/>
        <dbReference type="Rhea" id="RHEA-COMP:13728"/>
        <dbReference type="Rhea" id="RHEA-COMP:13734"/>
        <dbReference type="ChEBI" id="CHEBI:15377"/>
        <dbReference type="ChEBI" id="CHEBI:137986"/>
        <dbReference type="ChEBI" id="CHEBI:137991"/>
        <dbReference type="EC" id="3.4.15.6"/>
    </reaction>
</comment>
<dbReference type="RefSeq" id="WP_186916871.1">
    <property type="nucleotide sequence ID" value="NZ_JACOFZ010000004.1"/>
</dbReference>
<protein>
    <recommendedName>
        <fullName evidence="5">Cyanophycinase</fullName>
        <ecNumber evidence="4">3.4.15.6</ecNumber>
    </recommendedName>
</protein>
<evidence type="ECO:0000256" key="1">
    <source>
        <dbReference type="ARBA" id="ARBA00001092"/>
    </source>
</evidence>
<keyword evidence="8" id="KW-0720">Serine protease</keyword>
<reference evidence="9" key="1">
    <citation type="submission" date="2020-08" db="EMBL/GenBank/DDBJ databases">
        <title>Novel species isolated from subtropical streams in China.</title>
        <authorList>
            <person name="Lu H."/>
        </authorList>
    </citation>
    <scope>NUCLEOTIDE SEQUENCE</scope>
    <source>
        <strain evidence="9">LX22W</strain>
    </source>
</reference>
<name>A0A923KLW1_9BURK</name>
<dbReference type="Proteomes" id="UP000627446">
    <property type="component" value="Unassembled WGS sequence"/>
</dbReference>
<evidence type="ECO:0000256" key="6">
    <source>
        <dbReference type="ARBA" id="ARBA00022670"/>
    </source>
</evidence>
<dbReference type="GO" id="GO:0004180">
    <property type="term" value="F:carboxypeptidase activity"/>
    <property type="evidence" value="ECO:0007669"/>
    <property type="project" value="UniProtKB-KW"/>
</dbReference>